<dbReference type="Proteomes" id="UP000729701">
    <property type="component" value="Unassembled WGS sequence"/>
</dbReference>
<sequence>MKILFDQNLSRKLVNRVVNIFPDASHVQDKMEYIS</sequence>
<dbReference type="EMBL" id="JAHHGZ010000052">
    <property type="protein sequence ID" value="MBW4671714.1"/>
    <property type="molecule type" value="Genomic_DNA"/>
</dbReference>
<name>A0A951UVZ7_9CYAN</name>
<dbReference type="Pfam" id="PF18480">
    <property type="entry name" value="DUF5615"/>
    <property type="match status" value="1"/>
</dbReference>
<gene>
    <name evidence="2" type="ORF">KME60_30895</name>
</gene>
<feature type="domain" description="DUF5615" evidence="1">
    <location>
        <begin position="1"/>
        <end position="30"/>
    </location>
</feature>
<dbReference type="InterPro" id="IPR041049">
    <property type="entry name" value="DUF5615"/>
</dbReference>
<dbReference type="AlphaFoldDB" id="A0A951UVZ7"/>
<comment type="caution">
    <text evidence="2">The sequence shown here is derived from an EMBL/GenBank/DDBJ whole genome shotgun (WGS) entry which is preliminary data.</text>
</comment>
<organism evidence="2 3">
    <name type="scientific">Cyanomargarita calcarea GSE-NOS-MK-12-04C</name>
    <dbReference type="NCBI Taxonomy" id="2839659"/>
    <lineage>
        <taxon>Bacteria</taxon>
        <taxon>Bacillati</taxon>
        <taxon>Cyanobacteriota</taxon>
        <taxon>Cyanophyceae</taxon>
        <taxon>Nostocales</taxon>
        <taxon>Cyanomargaritaceae</taxon>
        <taxon>Cyanomargarita</taxon>
    </lineage>
</organism>
<reference evidence="2" key="1">
    <citation type="submission" date="2021-05" db="EMBL/GenBank/DDBJ databases">
        <authorList>
            <person name="Pietrasiak N."/>
            <person name="Ward R."/>
            <person name="Stajich J.E."/>
            <person name="Kurbessoian T."/>
        </authorList>
    </citation>
    <scope>NUCLEOTIDE SEQUENCE</scope>
    <source>
        <strain evidence="2">GSE-NOS-MK-12-04C</strain>
    </source>
</reference>
<protein>
    <submittedName>
        <fullName evidence="2">DUF5615 family PIN-like protein</fullName>
    </submittedName>
</protein>
<proteinExistence type="predicted"/>
<accession>A0A951UVZ7</accession>
<evidence type="ECO:0000259" key="1">
    <source>
        <dbReference type="Pfam" id="PF18480"/>
    </source>
</evidence>
<reference evidence="2" key="2">
    <citation type="journal article" date="2022" name="Microbiol. Resour. Announc.">
        <title>Metagenome Sequencing to Explore Phylogenomics of Terrestrial Cyanobacteria.</title>
        <authorList>
            <person name="Ward R.D."/>
            <person name="Stajich J.E."/>
            <person name="Johansen J.R."/>
            <person name="Huntemann M."/>
            <person name="Clum A."/>
            <person name="Foster B."/>
            <person name="Foster B."/>
            <person name="Roux S."/>
            <person name="Palaniappan K."/>
            <person name="Varghese N."/>
            <person name="Mukherjee S."/>
            <person name="Reddy T.B.K."/>
            <person name="Daum C."/>
            <person name="Copeland A."/>
            <person name="Chen I.A."/>
            <person name="Ivanova N.N."/>
            <person name="Kyrpides N.C."/>
            <person name="Shapiro N."/>
            <person name="Eloe-Fadrosh E.A."/>
            <person name="Pietrasiak N."/>
        </authorList>
    </citation>
    <scope>NUCLEOTIDE SEQUENCE</scope>
    <source>
        <strain evidence="2">GSE-NOS-MK-12-04C</strain>
    </source>
</reference>
<evidence type="ECO:0000313" key="3">
    <source>
        <dbReference type="Proteomes" id="UP000729701"/>
    </source>
</evidence>
<evidence type="ECO:0000313" key="2">
    <source>
        <dbReference type="EMBL" id="MBW4671714.1"/>
    </source>
</evidence>